<dbReference type="InterPro" id="IPR000873">
    <property type="entry name" value="AMP-dep_synth/lig_dom"/>
</dbReference>
<evidence type="ECO:0000256" key="1">
    <source>
        <dbReference type="ARBA" id="ARBA00006432"/>
    </source>
</evidence>
<dbReference type="STRING" id="225324.SAMN02745126_00178"/>
<evidence type="ECO:0000256" key="4">
    <source>
        <dbReference type="ARBA" id="ARBA00066616"/>
    </source>
</evidence>
<dbReference type="Pfam" id="PF13193">
    <property type="entry name" value="AMP-binding_C"/>
    <property type="match status" value="1"/>
</dbReference>
<dbReference type="Pfam" id="PF00501">
    <property type="entry name" value="AMP-binding"/>
    <property type="match status" value="1"/>
</dbReference>
<evidence type="ECO:0000259" key="7">
    <source>
        <dbReference type="Pfam" id="PF13193"/>
    </source>
</evidence>
<dbReference type="Gene3D" id="3.40.50.12780">
    <property type="entry name" value="N-terminal domain of ligase-like"/>
    <property type="match status" value="1"/>
</dbReference>
<dbReference type="InterPro" id="IPR020845">
    <property type="entry name" value="AMP-binding_CS"/>
</dbReference>
<keyword evidence="9" id="KW-1185">Reference proteome</keyword>
<dbReference type="FunFam" id="3.30.300.30:FF:000008">
    <property type="entry name" value="2,3-dihydroxybenzoate-AMP ligase"/>
    <property type="match status" value="1"/>
</dbReference>
<dbReference type="InterPro" id="IPR042099">
    <property type="entry name" value="ANL_N_sf"/>
</dbReference>
<comment type="similarity">
    <text evidence="1">Belongs to the ATP-dependent AMP-binding enzyme family.</text>
</comment>
<keyword evidence="2 8" id="KW-0436">Ligase</keyword>
<dbReference type="AlphaFoldDB" id="A0A1T4JMI2"/>
<sequence length="541" mass="59635">MAMDPILSEQRKQAMRAAGFWSDQTLLDAFSKTVRYDPGRIAVVGYEGASNRRTVLTYSELEQTADRIAANLLRLGVKPGEVVSYQLPNWWQFVVLHLALLRIGAVTNPVMPIFRDREIKFMLTLAETRVLIVPRQFRDFDHAAMADRLKVKVPTLEHIVVIGSGDDRDFEAALNAPGKRIEAATAASADNVVQLLYTSGTTGEPKGVMHTSNTLLNSVRYFEDRVHLTASDVVLMASPMAHQTGFLVGLLLPLYLGGRVVLQDIWNPAKAADIIETERVTMTMASTPFLADLTAEAERRPGAMRSLRTFVSAGAPIPRVLVRQATQSLGAHIVSGWGMTENGLVTTTKLDDPPEKVFETDGCPSQGMEVRIVNGEGKVLAHDEEGRLQARGPGTFVGYLKRPQLYAVDQDGWFETGDLARKDKDGYIRITGRTKDIVIRGGENVPVIEIEQLMYRHPAVQEVAIVGVPDERLGERACACVVLREGASLALPDLSGYMAENNVAKNYWPERIEVFDALPKTPSGKVQKFKLREIVSAGRDC</sequence>
<dbReference type="PANTHER" id="PTHR43201">
    <property type="entry name" value="ACYL-COA SYNTHETASE"/>
    <property type="match status" value="1"/>
</dbReference>
<dbReference type="EC" id="6.2.1.44" evidence="4"/>
<gene>
    <name evidence="8" type="ORF">SAMN02745126_00178</name>
</gene>
<dbReference type="Proteomes" id="UP000190092">
    <property type="component" value="Unassembled WGS sequence"/>
</dbReference>
<evidence type="ECO:0000313" key="8">
    <source>
        <dbReference type="EMBL" id="SJZ31358.1"/>
    </source>
</evidence>
<evidence type="ECO:0000259" key="6">
    <source>
        <dbReference type="Pfam" id="PF00501"/>
    </source>
</evidence>
<protein>
    <recommendedName>
        <fullName evidence="5">3-methylmercaptopropionyl-CoA ligase</fullName>
        <ecNumber evidence="4">6.2.1.44</ecNumber>
    </recommendedName>
</protein>
<dbReference type="InterPro" id="IPR025110">
    <property type="entry name" value="AMP-bd_C"/>
</dbReference>
<evidence type="ECO:0000256" key="5">
    <source>
        <dbReference type="ARBA" id="ARBA00067668"/>
    </source>
</evidence>
<evidence type="ECO:0000256" key="2">
    <source>
        <dbReference type="ARBA" id="ARBA00022598"/>
    </source>
</evidence>
<dbReference type="PROSITE" id="PS00455">
    <property type="entry name" value="AMP_BINDING"/>
    <property type="match status" value="1"/>
</dbReference>
<proteinExistence type="inferred from homology"/>
<evidence type="ECO:0000313" key="9">
    <source>
        <dbReference type="Proteomes" id="UP000190092"/>
    </source>
</evidence>
<feature type="domain" description="AMP-dependent synthetase/ligase" evidence="6">
    <location>
        <begin position="31"/>
        <end position="400"/>
    </location>
</feature>
<dbReference type="OrthoDB" id="9803968at2"/>
<accession>A0A1T4JMI2</accession>
<dbReference type="GO" id="GO:0006631">
    <property type="term" value="P:fatty acid metabolic process"/>
    <property type="evidence" value="ECO:0007669"/>
    <property type="project" value="TreeGrafter"/>
</dbReference>
<organism evidence="8 9">
    <name type="scientific">Enhydrobacter aerosaccus</name>
    <dbReference type="NCBI Taxonomy" id="225324"/>
    <lineage>
        <taxon>Bacteria</taxon>
        <taxon>Pseudomonadati</taxon>
        <taxon>Pseudomonadota</taxon>
        <taxon>Alphaproteobacteria</taxon>
        <taxon>Hyphomicrobiales</taxon>
        <taxon>Enhydrobacter</taxon>
    </lineage>
</organism>
<dbReference type="Gene3D" id="3.30.300.30">
    <property type="match status" value="1"/>
</dbReference>
<reference evidence="9" key="1">
    <citation type="submission" date="2017-02" db="EMBL/GenBank/DDBJ databases">
        <authorList>
            <person name="Varghese N."/>
            <person name="Submissions S."/>
        </authorList>
    </citation>
    <scope>NUCLEOTIDE SEQUENCE [LARGE SCALE GENOMIC DNA]</scope>
    <source>
        <strain evidence="9">ATCC 27094</strain>
    </source>
</reference>
<name>A0A1T4JMI2_9HYPH</name>
<dbReference type="EMBL" id="FUWJ01000001">
    <property type="protein sequence ID" value="SJZ31358.1"/>
    <property type="molecule type" value="Genomic_DNA"/>
</dbReference>
<feature type="domain" description="AMP-binding enzyme C-terminal" evidence="7">
    <location>
        <begin position="449"/>
        <end position="525"/>
    </location>
</feature>
<dbReference type="GO" id="GO:0031956">
    <property type="term" value="F:medium-chain fatty acid-CoA ligase activity"/>
    <property type="evidence" value="ECO:0007669"/>
    <property type="project" value="TreeGrafter"/>
</dbReference>
<dbReference type="SUPFAM" id="SSF56801">
    <property type="entry name" value="Acetyl-CoA synthetase-like"/>
    <property type="match status" value="1"/>
</dbReference>
<dbReference type="PANTHER" id="PTHR43201:SF5">
    <property type="entry name" value="MEDIUM-CHAIN ACYL-COA LIGASE ACSF2, MITOCHONDRIAL"/>
    <property type="match status" value="1"/>
</dbReference>
<dbReference type="InterPro" id="IPR045851">
    <property type="entry name" value="AMP-bd_C_sf"/>
</dbReference>
<comment type="catalytic activity">
    <reaction evidence="3">
        <text>3-(methylsulfanyl)propanoate + ATP + CoA = 3-(methylsulfanyl)propanoyl-CoA + AMP + diphosphate</text>
        <dbReference type="Rhea" id="RHEA:43052"/>
        <dbReference type="ChEBI" id="CHEBI:30616"/>
        <dbReference type="ChEBI" id="CHEBI:33019"/>
        <dbReference type="ChEBI" id="CHEBI:49016"/>
        <dbReference type="ChEBI" id="CHEBI:57287"/>
        <dbReference type="ChEBI" id="CHEBI:82815"/>
        <dbReference type="ChEBI" id="CHEBI:456215"/>
        <dbReference type="EC" id="6.2.1.44"/>
    </reaction>
    <physiologicalReaction direction="left-to-right" evidence="3">
        <dbReference type="Rhea" id="RHEA:43053"/>
    </physiologicalReaction>
</comment>
<evidence type="ECO:0000256" key="3">
    <source>
        <dbReference type="ARBA" id="ARBA00051915"/>
    </source>
</evidence>